<evidence type="ECO:0008006" key="4">
    <source>
        <dbReference type="Google" id="ProtNLM"/>
    </source>
</evidence>
<evidence type="ECO:0000256" key="1">
    <source>
        <dbReference type="SAM" id="MobiDB-lite"/>
    </source>
</evidence>
<dbReference type="EMBL" id="BMKW01000005">
    <property type="protein sequence ID" value="GGJ14079.1"/>
    <property type="molecule type" value="Genomic_DNA"/>
</dbReference>
<dbReference type="AlphaFoldDB" id="A0A917NNM4"/>
<dbReference type="Proteomes" id="UP000661507">
    <property type="component" value="Unassembled WGS sequence"/>
</dbReference>
<comment type="caution">
    <text evidence="2">The sequence shown here is derived from an EMBL/GenBank/DDBJ whole genome shotgun (WGS) entry which is preliminary data.</text>
</comment>
<name>A0A917NNM4_9PROT</name>
<evidence type="ECO:0000313" key="3">
    <source>
        <dbReference type="Proteomes" id="UP000661507"/>
    </source>
</evidence>
<proteinExistence type="predicted"/>
<sequence>MVTVNLEEMADKLRISLPTLRAMMRKHPDFPVVAEGRNGVPWQLDPEAVIAFVQAKRDEEAAARDQRDDLLAQVSLPIEELQPEGERVLSATERLKVAQAMRVEDDVAKQRGFLVLTSDMRMRLTAAWTPLSQFLSSLPGQIGRRHNLPDAVVRDMRRAIEAQQRELHRKLKTLLSEDAEPPPEEEEHAPAA</sequence>
<protein>
    <recommendedName>
        <fullName evidence="4">Terminase small subunit</fullName>
    </recommendedName>
</protein>
<reference evidence="2" key="1">
    <citation type="journal article" date="2014" name="Int. J. Syst. Evol. Microbiol.">
        <title>Complete genome sequence of Corynebacterium casei LMG S-19264T (=DSM 44701T), isolated from a smear-ripened cheese.</title>
        <authorList>
            <consortium name="US DOE Joint Genome Institute (JGI-PGF)"/>
            <person name="Walter F."/>
            <person name="Albersmeier A."/>
            <person name="Kalinowski J."/>
            <person name="Ruckert C."/>
        </authorList>
    </citation>
    <scope>NUCLEOTIDE SEQUENCE</scope>
    <source>
        <strain evidence="2">CGMCC 1.3617</strain>
    </source>
</reference>
<accession>A0A917NNM4</accession>
<feature type="region of interest" description="Disordered" evidence="1">
    <location>
        <begin position="169"/>
        <end position="192"/>
    </location>
</feature>
<organism evidence="2 3">
    <name type="scientific">Neoroseomonas lacus</name>
    <dbReference type="NCBI Taxonomy" id="287609"/>
    <lineage>
        <taxon>Bacteria</taxon>
        <taxon>Pseudomonadati</taxon>
        <taxon>Pseudomonadota</taxon>
        <taxon>Alphaproteobacteria</taxon>
        <taxon>Acetobacterales</taxon>
        <taxon>Acetobacteraceae</taxon>
        <taxon>Neoroseomonas</taxon>
    </lineage>
</organism>
<reference evidence="2" key="2">
    <citation type="submission" date="2020-09" db="EMBL/GenBank/DDBJ databases">
        <authorList>
            <person name="Sun Q."/>
            <person name="Zhou Y."/>
        </authorList>
    </citation>
    <scope>NUCLEOTIDE SEQUENCE</scope>
    <source>
        <strain evidence="2">CGMCC 1.3617</strain>
    </source>
</reference>
<evidence type="ECO:0000313" key="2">
    <source>
        <dbReference type="EMBL" id="GGJ14079.1"/>
    </source>
</evidence>
<dbReference type="Gene3D" id="1.10.10.10">
    <property type="entry name" value="Winged helix-like DNA-binding domain superfamily/Winged helix DNA-binding domain"/>
    <property type="match status" value="1"/>
</dbReference>
<dbReference type="InterPro" id="IPR036388">
    <property type="entry name" value="WH-like_DNA-bd_sf"/>
</dbReference>
<feature type="compositionally biased region" description="Acidic residues" evidence="1">
    <location>
        <begin position="177"/>
        <end position="192"/>
    </location>
</feature>
<keyword evidence="3" id="KW-1185">Reference proteome</keyword>
<gene>
    <name evidence="2" type="ORF">GCM10011320_21710</name>
</gene>